<keyword evidence="3" id="KW-1185">Reference proteome</keyword>
<gene>
    <name evidence="2" type="ORF">Arub01_01040</name>
</gene>
<dbReference type="InterPro" id="IPR058407">
    <property type="entry name" value="DUF8094"/>
</dbReference>
<evidence type="ECO:0000313" key="3">
    <source>
        <dbReference type="Proteomes" id="UP001165124"/>
    </source>
</evidence>
<dbReference type="EMBL" id="BSRZ01000001">
    <property type="protein sequence ID" value="GLW61860.1"/>
    <property type="molecule type" value="Genomic_DNA"/>
</dbReference>
<dbReference type="RefSeq" id="WP_067913411.1">
    <property type="nucleotide sequence ID" value="NZ_BSRZ01000001.1"/>
</dbReference>
<organism evidence="2 3">
    <name type="scientific">Actinomadura rubrobrunea</name>
    <dbReference type="NCBI Taxonomy" id="115335"/>
    <lineage>
        <taxon>Bacteria</taxon>
        <taxon>Bacillati</taxon>
        <taxon>Actinomycetota</taxon>
        <taxon>Actinomycetes</taxon>
        <taxon>Streptosporangiales</taxon>
        <taxon>Thermomonosporaceae</taxon>
        <taxon>Actinomadura</taxon>
    </lineage>
</organism>
<name>A0A9W6PQZ2_9ACTN</name>
<dbReference type="Proteomes" id="UP001165124">
    <property type="component" value="Unassembled WGS sequence"/>
</dbReference>
<keyword evidence="2" id="KW-0449">Lipoprotein</keyword>
<feature type="domain" description="DUF8094" evidence="1">
    <location>
        <begin position="28"/>
        <end position="320"/>
    </location>
</feature>
<evidence type="ECO:0000313" key="2">
    <source>
        <dbReference type="EMBL" id="GLW61860.1"/>
    </source>
</evidence>
<dbReference type="Pfam" id="PF26366">
    <property type="entry name" value="DUF8094"/>
    <property type="match status" value="1"/>
</dbReference>
<comment type="caution">
    <text evidence="2">The sequence shown here is derived from an EMBL/GenBank/DDBJ whole genome shotgun (WGS) entry which is preliminary data.</text>
</comment>
<reference evidence="2" key="1">
    <citation type="submission" date="2023-02" db="EMBL/GenBank/DDBJ databases">
        <title>Actinomadura rubrobrunea NBRC 14622.</title>
        <authorList>
            <person name="Ichikawa N."/>
            <person name="Sato H."/>
            <person name="Tonouchi N."/>
        </authorList>
    </citation>
    <scope>NUCLEOTIDE SEQUENCE</scope>
    <source>
        <strain evidence="2">NBRC 14622</strain>
    </source>
</reference>
<protein>
    <submittedName>
        <fullName evidence="2">Lipoprotein</fullName>
    </submittedName>
</protein>
<dbReference type="PROSITE" id="PS51257">
    <property type="entry name" value="PROKAR_LIPOPROTEIN"/>
    <property type="match status" value="1"/>
</dbReference>
<sequence>MRVRPAVALSVPVVLLAAACGGGDSRPGPALTKDEARRVLARYADAANRAGQRLDGAALAAVETEPQLSMDRAAFKLGRAARQPFVPVRFVKSTFYIPRMDGYPRWFAVDATTSATPPGDTQPRQTRHALVFTKAGPKAPWLLAASPRPGGDELSSVRLDKEGYASTVAPSASGLAVAPSAVGAAHAALLTEGPRAPGASVLAPGPQTTQSYDALRQVRAGLRKNGVTLRSRFVPDSSPVYALRTKDGGALVWYVLRQHESYRSPRRGKLAVTGDLTGLAPAKAARTRLDATVLVQYLATVPAKGHAAVGGMYRKAVAAHAS</sequence>
<proteinExistence type="predicted"/>
<dbReference type="AlphaFoldDB" id="A0A9W6PQZ2"/>
<evidence type="ECO:0000259" key="1">
    <source>
        <dbReference type="Pfam" id="PF26366"/>
    </source>
</evidence>
<accession>A0A9W6PQZ2</accession>